<dbReference type="STRING" id="1449976.KALB_3895"/>
<organism evidence="2 3">
    <name type="scientific">Kutzneria albida DSM 43870</name>
    <dbReference type="NCBI Taxonomy" id="1449976"/>
    <lineage>
        <taxon>Bacteria</taxon>
        <taxon>Bacillati</taxon>
        <taxon>Actinomycetota</taxon>
        <taxon>Actinomycetes</taxon>
        <taxon>Pseudonocardiales</taxon>
        <taxon>Pseudonocardiaceae</taxon>
        <taxon>Kutzneria</taxon>
    </lineage>
</organism>
<dbReference type="InterPro" id="IPR000073">
    <property type="entry name" value="AB_hydrolase_1"/>
</dbReference>
<evidence type="ECO:0000313" key="3">
    <source>
        <dbReference type="Proteomes" id="UP000019225"/>
    </source>
</evidence>
<evidence type="ECO:0000313" key="2">
    <source>
        <dbReference type="EMBL" id="AHH97259.1"/>
    </source>
</evidence>
<dbReference type="eggNOG" id="COG0596">
    <property type="taxonomic scope" value="Bacteria"/>
</dbReference>
<dbReference type="Pfam" id="PF12697">
    <property type="entry name" value="Abhydrolase_6"/>
    <property type="match status" value="1"/>
</dbReference>
<dbReference type="PANTHER" id="PTHR43798:SF33">
    <property type="entry name" value="HYDROLASE, PUTATIVE (AFU_ORTHOLOGUE AFUA_2G14860)-RELATED"/>
    <property type="match status" value="1"/>
</dbReference>
<dbReference type="KEGG" id="kal:KALB_3895"/>
<dbReference type="InterPro" id="IPR029058">
    <property type="entry name" value="AB_hydrolase_fold"/>
</dbReference>
<gene>
    <name evidence="2" type="ORF">KALB_3895</name>
</gene>
<dbReference type="GO" id="GO:0003824">
    <property type="term" value="F:catalytic activity"/>
    <property type="evidence" value="ECO:0007669"/>
    <property type="project" value="UniProtKB-ARBA"/>
</dbReference>
<dbReference type="HOGENOM" id="CLU_020336_43_0_11"/>
<sequence>MAEHATAERVFTGADGTALAATVRSGQGPPIVLVHGAIADATGWRSVVEAIVLPNPVIVVNRRGRPPSGPLGTDYTLRTEVEDLHAVLDALGEPCVLFGHSYGGLIALEVARSRTDLRALVLYEPSVGPFGADRFADLVSASRRGDLVEVLRTVTLDISGLSQTEVAPMLAAEQWPSVRPLVAAVVEEIAAINGHEAVLTDWAGISVPSTLVVGALNEGSPPFGTDFAILAGVMPAARVVRLAGQGHLAHVTAPHLLASVIAEAVD</sequence>
<dbReference type="InterPro" id="IPR050266">
    <property type="entry name" value="AB_hydrolase_sf"/>
</dbReference>
<dbReference type="Proteomes" id="UP000019225">
    <property type="component" value="Chromosome"/>
</dbReference>
<dbReference type="RefSeq" id="WP_025357357.1">
    <property type="nucleotide sequence ID" value="NZ_CP007155.1"/>
</dbReference>
<name>W5WGH2_9PSEU</name>
<keyword evidence="3" id="KW-1185">Reference proteome</keyword>
<dbReference type="GO" id="GO:0016020">
    <property type="term" value="C:membrane"/>
    <property type="evidence" value="ECO:0007669"/>
    <property type="project" value="TreeGrafter"/>
</dbReference>
<reference evidence="2 3" key="1">
    <citation type="journal article" date="2014" name="BMC Genomics">
        <title>Complete genome sequence of producer of the glycopeptide antibiotic Aculeximycin Kutzneria albida DSM 43870T, a representative of minor genus of Pseudonocardiaceae.</title>
        <authorList>
            <person name="Rebets Y."/>
            <person name="Tokovenko B."/>
            <person name="Lushchyk I."/>
            <person name="Ruckert C."/>
            <person name="Zaburannyi N."/>
            <person name="Bechthold A."/>
            <person name="Kalinowski J."/>
            <person name="Luzhetskyy A."/>
        </authorList>
    </citation>
    <scope>NUCLEOTIDE SEQUENCE [LARGE SCALE GENOMIC DNA]</scope>
    <source>
        <strain evidence="2">DSM 43870</strain>
    </source>
</reference>
<dbReference type="PANTHER" id="PTHR43798">
    <property type="entry name" value="MONOACYLGLYCEROL LIPASE"/>
    <property type="match status" value="1"/>
</dbReference>
<dbReference type="EMBL" id="CP007155">
    <property type="protein sequence ID" value="AHH97259.1"/>
    <property type="molecule type" value="Genomic_DNA"/>
</dbReference>
<protein>
    <recommendedName>
        <fullName evidence="1">AB hydrolase-1 domain-containing protein</fullName>
    </recommendedName>
</protein>
<evidence type="ECO:0000259" key="1">
    <source>
        <dbReference type="Pfam" id="PF12697"/>
    </source>
</evidence>
<dbReference type="AlphaFoldDB" id="W5WGH2"/>
<dbReference type="SUPFAM" id="SSF53474">
    <property type="entry name" value="alpha/beta-Hydrolases"/>
    <property type="match status" value="1"/>
</dbReference>
<proteinExistence type="predicted"/>
<dbReference type="Gene3D" id="3.40.50.1820">
    <property type="entry name" value="alpha/beta hydrolase"/>
    <property type="match status" value="1"/>
</dbReference>
<feature type="domain" description="AB hydrolase-1" evidence="1">
    <location>
        <begin position="31"/>
        <end position="259"/>
    </location>
</feature>
<accession>W5WGH2</accession>